<dbReference type="InterPro" id="IPR036026">
    <property type="entry name" value="Seven-hairpin_glycosidases"/>
</dbReference>
<comment type="cofactor">
    <cofactor evidence="1 7">
        <name>Ca(2+)</name>
        <dbReference type="ChEBI" id="CHEBI:29108"/>
    </cofactor>
</comment>
<feature type="compositionally biased region" description="Basic and acidic residues" evidence="10">
    <location>
        <begin position="451"/>
        <end position="465"/>
    </location>
</feature>
<keyword evidence="5 8" id="KW-1015">Disulfide bond</keyword>
<dbReference type="InterPro" id="IPR001382">
    <property type="entry name" value="Glyco_hydro_47"/>
</dbReference>
<feature type="binding site" evidence="7">
    <location>
        <position position="601"/>
    </location>
    <ligand>
        <name>Ca(2+)</name>
        <dbReference type="ChEBI" id="CHEBI:29108"/>
    </ligand>
</feature>
<dbReference type="GO" id="GO:0005975">
    <property type="term" value="P:carbohydrate metabolic process"/>
    <property type="evidence" value="ECO:0007669"/>
    <property type="project" value="InterPro"/>
</dbReference>
<evidence type="ECO:0000256" key="9">
    <source>
        <dbReference type="RuleBase" id="RU361193"/>
    </source>
</evidence>
<feature type="active site" evidence="6">
    <location>
        <position position="316"/>
    </location>
</feature>
<feature type="active site" description="Proton donor" evidence="6">
    <location>
        <position position="181"/>
    </location>
</feature>
<evidence type="ECO:0000256" key="3">
    <source>
        <dbReference type="ARBA" id="ARBA00007658"/>
    </source>
</evidence>
<evidence type="ECO:0000256" key="8">
    <source>
        <dbReference type="PIRSR" id="PIRSR601382-3"/>
    </source>
</evidence>
<reference evidence="11" key="1">
    <citation type="journal article" date="2023" name="Mol. Phylogenet. Evol.">
        <title>Genome-scale phylogeny and comparative genomics of the fungal order Sordariales.</title>
        <authorList>
            <person name="Hensen N."/>
            <person name="Bonometti L."/>
            <person name="Westerberg I."/>
            <person name="Brannstrom I.O."/>
            <person name="Guillou S."/>
            <person name="Cros-Aarteil S."/>
            <person name="Calhoun S."/>
            <person name="Haridas S."/>
            <person name="Kuo A."/>
            <person name="Mondo S."/>
            <person name="Pangilinan J."/>
            <person name="Riley R."/>
            <person name="LaButti K."/>
            <person name="Andreopoulos B."/>
            <person name="Lipzen A."/>
            <person name="Chen C."/>
            <person name="Yan M."/>
            <person name="Daum C."/>
            <person name="Ng V."/>
            <person name="Clum A."/>
            <person name="Steindorff A."/>
            <person name="Ohm R.A."/>
            <person name="Martin F."/>
            <person name="Silar P."/>
            <person name="Natvig D.O."/>
            <person name="Lalanne C."/>
            <person name="Gautier V."/>
            <person name="Ament-Velasquez S.L."/>
            <person name="Kruys A."/>
            <person name="Hutchinson M.I."/>
            <person name="Powell A.J."/>
            <person name="Barry K."/>
            <person name="Miller A.N."/>
            <person name="Grigoriev I.V."/>
            <person name="Debuchy R."/>
            <person name="Gladieux P."/>
            <person name="Hiltunen Thoren M."/>
            <person name="Johannesson H."/>
        </authorList>
    </citation>
    <scope>NUCLEOTIDE SEQUENCE</scope>
    <source>
        <strain evidence="11">CBS 141.50</strain>
    </source>
</reference>
<feature type="active site" evidence="6">
    <location>
        <position position="514"/>
    </location>
</feature>
<feature type="region of interest" description="Disordered" evidence="10">
    <location>
        <begin position="451"/>
        <end position="471"/>
    </location>
</feature>
<dbReference type="FunFam" id="1.50.10.10:FF:000037">
    <property type="entry name" value="alpha-1,2-Mannosidase"/>
    <property type="match status" value="1"/>
</dbReference>
<organism evidence="11 12">
    <name type="scientific">Dichotomopilus funicola</name>
    <dbReference type="NCBI Taxonomy" id="1934379"/>
    <lineage>
        <taxon>Eukaryota</taxon>
        <taxon>Fungi</taxon>
        <taxon>Dikarya</taxon>
        <taxon>Ascomycota</taxon>
        <taxon>Pezizomycotina</taxon>
        <taxon>Sordariomycetes</taxon>
        <taxon>Sordariomycetidae</taxon>
        <taxon>Sordariales</taxon>
        <taxon>Chaetomiaceae</taxon>
        <taxon>Dichotomopilus</taxon>
    </lineage>
</organism>
<comment type="caution">
    <text evidence="11">The sequence shown here is derived from an EMBL/GenBank/DDBJ whole genome shotgun (WGS) entry which is preliminary data.</text>
</comment>
<evidence type="ECO:0000313" key="11">
    <source>
        <dbReference type="EMBL" id="KAK4141848.1"/>
    </source>
</evidence>
<evidence type="ECO:0000256" key="4">
    <source>
        <dbReference type="ARBA" id="ARBA00022801"/>
    </source>
</evidence>
<keyword evidence="9" id="KW-0326">Glycosidase</keyword>
<dbReference type="GO" id="GO:0016020">
    <property type="term" value="C:membrane"/>
    <property type="evidence" value="ECO:0007669"/>
    <property type="project" value="InterPro"/>
</dbReference>
<dbReference type="PANTHER" id="PTHR11742">
    <property type="entry name" value="MANNOSYL-OLIGOSACCHARIDE ALPHA-1,2-MANNOSIDASE-RELATED"/>
    <property type="match status" value="1"/>
</dbReference>
<dbReference type="SUPFAM" id="SSF48225">
    <property type="entry name" value="Seven-hairpin glycosidases"/>
    <property type="match status" value="1"/>
</dbReference>
<evidence type="ECO:0000256" key="1">
    <source>
        <dbReference type="ARBA" id="ARBA00001913"/>
    </source>
</evidence>
<comment type="pathway">
    <text evidence="2">Protein modification; protein glycosylation.</text>
</comment>
<keyword evidence="7" id="KW-0479">Metal-binding</keyword>
<feature type="disulfide bond" evidence="8">
    <location>
        <begin position="398"/>
        <end position="427"/>
    </location>
</feature>
<evidence type="ECO:0000256" key="5">
    <source>
        <dbReference type="ARBA" id="ARBA00023157"/>
    </source>
</evidence>
<dbReference type="GeneID" id="87814457"/>
<keyword evidence="4 9" id="KW-0378">Hydrolase</keyword>
<keyword evidence="7" id="KW-0106">Calcium</keyword>
<dbReference type="GO" id="GO:0005783">
    <property type="term" value="C:endoplasmic reticulum"/>
    <property type="evidence" value="ECO:0007669"/>
    <property type="project" value="TreeGrafter"/>
</dbReference>
<dbReference type="Proteomes" id="UP001302676">
    <property type="component" value="Unassembled WGS sequence"/>
</dbReference>
<dbReference type="InterPro" id="IPR012341">
    <property type="entry name" value="6hp_glycosidase-like_sf"/>
</dbReference>
<dbReference type="AlphaFoldDB" id="A0AAN6ZL35"/>
<dbReference type="RefSeq" id="XP_062635219.1">
    <property type="nucleotide sequence ID" value="XM_062777844.1"/>
</dbReference>
<dbReference type="EC" id="3.2.1.-" evidence="9"/>
<dbReference type="InterPro" id="IPR050749">
    <property type="entry name" value="Glycosyl_Hydrolase_47"/>
</dbReference>
<evidence type="ECO:0000256" key="7">
    <source>
        <dbReference type="PIRSR" id="PIRSR601382-2"/>
    </source>
</evidence>
<dbReference type="Pfam" id="PF01532">
    <property type="entry name" value="Glyco_hydro_47"/>
    <property type="match status" value="1"/>
</dbReference>
<dbReference type="GO" id="GO:0004571">
    <property type="term" value="F:mannosyl-oligosaccharide 1,2-alpha-mannosidase activity"/>
    <property type="evidence" value="ECO:0007669"/>
    <property type="project" value="InterPro"/>
</dbReference>
<feature type="active site" description="Proton donor" evidence="6">
    <location>
        <position position="441"/>
    </location>
</feature>
<dbReference type="PRINTS" id="PR00747">
    <property type="entry name" value="GLYHDRLASE47"/>
</dbReference>
<sequence>MSARKFQRLALVAAIFLASYAFLTRTDLVYVYQGQTWRALKYVPSSFDWSSRAWTHPMDDEANMVGLPEGNPQQLPRIQHQFSPDELTRSHNETQRKRRDAVIHAARRSWRAYREHAWGRDEVSPQTLVGVDPFAGWGATLVDSLDTLWIMGMKRDFADAVQHVATIDWDNATDWHCSLFETNIRYLGGLLSAFDLSGEHVLLDKAVELGDMLYAGFDTPNHMPANRFHFQSAKEGRLEPSGHEASAAVGSLSLEFTRLSQLSGDPKYYRAIDGVKRELVRTQNETSLPGMWPIFIDLQNRFFAPGTSFSLGASADSAYEYLSKMHALLGGRDPAYGQLHTKAMDTAARHILFRPMLPPSEDSEPTKAASPPDVLFPGTVLSNGRIVELTPEVQHLGCFAGGMFALGGRLFGNEEHVGIGEQLARGCAWAYSAFPTGVMPELAEMIPCESKDKGKADGQTEKQNDRPPPPCAWNETLWLEKLARAGSDPDSDSAQPSPRGFAALRSPEYLLRPEAIESVFVLYRITGRTEWLDAAWEMFESIRKATRTKHAYSAIEDVRATGVTGKRDSMESFWIAETLKYFYLIFSGPELISLDDYVFNTEAHPFRLPKPGQSEEVN</sequence>
<evidence type="ECO:0000256" key="10">
    <source>
        <dbReference type="SAM" id="MobiDB-lite"/>
    </source>
</evidence>
<dbReference type="Gene3D" id="1.50.10.10">
    <property type="match status" value="1"/>
</dbReference>
<dbReference type="PANTHER" id="PTHR11742:SF89">
    <property type="entry name" value="ALPHA-1,2-MANNOSIDASE"/>
    <property type="match status" value="1"/>
</dbReference>
<dbReference type="GO" id="GO:0005509">
    <property type="term" value="F:calcium ion binding"/>
    <property type="evidence" value="ECO:0007669"/>
    <property type="project" value="InterPro"/>
</dbReference>
<comment type="similarity">
    <text evidence="3 9">Belongs to the glycosyl hydrolase 47 family.</text>
</comment>
<accession>A0AAN6ZL35</accession>
<dbReference type="EMBL" id="MU853605">
    <property type="protein sequence ID" value="KAK4141848.1"/>
    <property type="molecule type" value="Genomic_DNA"/>
</dbReference>
<protein>
    <recommendedName>
        <fullName evidence="9">alpha-1,2-Mannosidase</fullName>
        <ecNumber evidence="9">3.2.1.-</ecNumber>
    </recommendedName>
</protein>
<gene>
    <name evidence="11" type="ORF">C8A04DRAFT_13761</name>
</gene>
<dbReference type="GO" id="GO:0036503">
    <property type="term" value="P:ERAD pathway"/>
    <property type="evidence" value="ECO:0007669"/>
    <property type="project" value="UniProtKB-ARBA"/>
</dbReference>
<evidence type="ECO:0000256" key="2">
    <source>
        <dbReference type="ARBA" id="ARBA00004922"/>
    </source>
</evidence>
<evidence type="ECO:0000256" key="6">
    <source>
        <dbReference type="PIRSR" id="PIRSR601382-1"/>
    </source>
</evidence>
<keyword evidence="12" id="KW-1185">Reference proteome</keyword>
<evidence type="ECO:0000313" key="12">
    <source>
        <dbReference type="Proteomes" id="UP001302676"/>
    </source>
</evidence>
<name>A0AAN6ZL35_9PEZI</name>
<proteinExistence type="inferred from homology"/>
<reference evidence="11" key="2">
    <citation type="submission" date="2023-05" db="EMBL/GenBank/DDBJ databases">
        <authorList>
            <consortium name="Lawrence Berkeley National Laboratory"/>
            <person name="Steindorff A."/>
            <person name="Hensen N."/>
            <person name="Bonometti L."/>
            <person name="Westerberg I."/>
            <person name="Brannstrom I.O."/>
            <person name="Guillou S."/>
            <person name="Cros-Aarteil S."/>
            <person name="Calhoun S."/>
            <person name="Haridas S."/>
            <person name="Kuo A."/>
            <person name="Mondo S."/>
            <person name="Pangilinan J."/>
            <person name="Riley R."/>
            <person name="Labutti K."/>
            <person name="Andreopoulos B."/>
            <person name="Lipzen A."/>
            <person name="Chen C."/>
            <person name="Yanf M."/>
            <person name="Daum C."/>
            <person name="Ng V."/>
            <person name="Clum A."/>
            <person name="Ohm R."/>
            <person name="Martin F."/>
            <person name="Silar P."/>
            <person name="Natvig D."/>
            <person name="Lalanne C."/>
            <person name="Gautier V."/>
            <person name="Ament-Velasquez S.L."/>
            <person name="Kruys A."/>
            <person name="Hutchinson M.I."/>
            <person name="Powell A.J."/>
            <person name="Barry K."/>
            <person name="Miller A.N."/>
            <person name="Grigoriev I.V."/>
            <person name="Debuchy R."/>
            <person name="Gladieux P."/>
            <person name="Thoren M.H."/>
            <person name="Johannesson H."/>
        </authorList>
    </citation>
    <scope>NUCLEOTIDE SEQUENCE</scope>
    <source>
        <strain evidence="11">CBS 141.50</strain>
    </source>
</reference>